<accession>A0A4Q2JZD0</accession>
<protein>
    <submittedName>
        <fullName evidence="1">Uncharacterized protein</fullName>
    </submittedName>
</protein>
<dbReference type="Proteomes" id="UP000293345">
    <property type="component" value="Unassembled WGS sequence"/>
</dbReference>
<dbReference type="EMBL" id="SDPW01000001">
    <property type="protein sequence ID" value="RXZ54455.1"/>
    <property type="molecule type" value="Genomic_DNA"/>
</dbReference>
<sequence>MLSEDEAWAAVRLPTADTWPGLSADEREYRAQVLDAIARRIAADGIRVSVPSPDRGSQFMAFAALKGYDDVIAEVEESAASACRQE</sequence>
<name>A0A4Q2JZD0_9ACTN</name>
<gene>
    <name evidence="1" type="ORF">ET524_08170</name>
</gene>
<organism evidence="1 2">
    <name type="scientific">Senegalimassilia faecalis</name>
    <dbReference type="NCBI Taxonomy" id="2509433"/>
    <lineage>
        <taxon>Bacteria</taxon>
        <taxon>Bacillati</taxon>
        <taxon>Actinomycetota</taxon>
        <taxon>Coriobacteriia</taxon>
        <taxon>Coriobacteriales</taxon>
        <taxon>Coriobacteriaceae</taxon>
        <taxon>Senegalimassilia</taxon>
    </lineage>
</organism>
<reference evidence="1 2" key="1">
    <citation type="submission" date="2019-01" db="EMBL/GenBank/DDBJ databases">
        <title>Senegalimassilia sp. nov. KGMB04484 isolated human feces.</title>
        <authorList>
            <person name="Han K.-I."/>
            <person name="Kim J.-S."/>
            <person name="Lee K.C."/>
            <person name="Suh M.K."/>
            <person name="Eom M.K."/>
            <person name="Lee J.H."/>
            <person name="Park S.-H."/>
            <person name="Kang S.W."/>
            <person name="Park J.-E."/>
            <person name="Oh B.S."/>
            <person name="Yu S.Y."/>
            <person name="Choi S.-H."/>
            <person name="Lee D.H."/>
            <person name="Yoon H."/>
            <person name="Kim B.-Y."/>
            <person name="Lee J.H."/>
            <person name="Lee J.-S."/>
        </authorList>
    </citation>
    <scope>NUCLEOTIDE SEQUENCE [LARGE SCALE GENOMIC DNA]</scope>
    <source>
        <strain evidence="1 2">KGMB04484</strain>
    </source>
</reference>
<dbReference type="AlphaFoldDB" id="A0A4Q2JZD0"/>
<evidence type="ECO:0000313" key="1">
    <source>
        <dbReference type="EMBL" id="RXZ54455.1"/>
    </source>
</evidence>
<evidence type="ECO:0000313" key="2">
    <source>
        <dbReference type="Proteomes" id="UP000293345"/>
    </source>
</evidence>
<proteinExistence type="predicted"/>
<dbReference type="RefSeq" id="WP_129424841.1">
    <property type="nucleotide sequence ID" value="NZ_SDPW01000001.1"/>
</dbReference>
<keyword evidence="2" id="KW-1185">Reference proteome</keyword>
<comment type="caution">
    <text evidence="1">The sequence shown here is derived from an EMBL/GenBank/DDBJ whole genome shotgun (WGS) entry which is preliminary data.</text>
</comment>
<dbReference type="OrthoDB" id="361760at2"/>